<protein>
    <submittedName>
        <fullName evidence="2">Uncharacterized protein</fullName>
    </submittedName>
</protein>
<organism evidence="2">
    <name type="scientific">Brassica cretica</name>
    <name type="common">Mustard</name>
    <dbReference type="NCBI Taxonomy" id="69181"/>
    <lineage>
        <taxon>Eukaryota</taxon>
        <taxon>Viridiplantae</taxon>
        <taxon>Streptophyta</taxon>
        <taxon>Embryophyta</taxon>
        <taxon>Tracheophyta</taxon>
        <taxon>Spermatophyta</taxon>
        <taxon>Magnoliopsida</taxon>
        <taxon>eudicotyledons</taxon>
        <taxon>Gunneridae</taxon>
        <taxon>Pentapetalae</taxon>
        <taxon>rosids</taxon>
        <taxon>malvids</taxon>
        <taxon>Brassicales</taxon>
        <taxon>Brassicaceae</taxon>
        <taxon>Brassiceae</taxon>
        <taxon>Brassica</taxon>
    </lineage>
</organism>
<dbReference type="EMBL" id="QGKY02001250">
    <property type="protein sequence ID" value="KAF2562880.1"/>
    <property type="molecule type" value="Genomic_DNA"/>
</dbReference>
<accession>A0A8S9HZ30</accession>
<feature type="region of interest" description="Disordered" evidence="1">
    <location>
        <begin position="1"/>
        <end position="22"/>
    </location>
</feature>
<comment type="caution">
    <text evidence="2">The sequence shown here is derived from an EMBL/GenBank/DDBJ whole genome shotgun (WGS) entry which is preliminary data.</text>
</comment>
<proteinExistence type="predicted"/>
<dbReference type="AlphaFoldDB" id="A0A8S9HZ30"/>
<sequence>METSINVGNNRLPAPGGINRQTAPLDCSSGKVSNSCSFLHDDGVTEKEMMHGMIGADGDSARSPLFFADCSGAVVPTA</sequence>
<evidence type="ECO:0000313" key="2">
    <source>
        <dbReference type="EMBL" id="KAF2562880.1"/>
    </source>
</evidence>
<gene>
    <name evidence="2" type="ORF">F2Q70_00015406</name>
</gene>
<evidence type="ECO:0000256" key="1">
    <source>
        <dbReference type="SAM" id="MobiDB-lite"/>
    </source>
</evidence>
<reference evidence="2" key="1">
    <citation type="submission" date="2019-12" db="EMBL/GenBank/DDBJ databases">
        <title>Genome sequencing and annotation of Brassica cretica.</title>
        <authorList>
            <person name="Studholme D.J."/>
            <person name="Sarris P.F."/>
        </authorList>
    </citation>
    <scope>NUCLEOTIDE SEQUENCE</scope>
    <source>
        <strain evidence="2">PFS-102/07</strain>
        <tissue evidence="2">Leaf</tissue>
    </source>
</reference>
<name>A0A8S9HZ30_BRACR</name>